<dbReference type="GeneID" id="77951618"/>
<dbReference type="RefSeq" id="YP_010675295.1">
    <property type="nucleotide sequence ID" value="NC_071001.1"/>
</dbReference>
<dbReference type="KEGG" id="vg:77951618"/>
<organism evidence="1 2">
    <name type="scientific">Providencia phage PSTCR7</name>
    <dbReference type="NCBI Taxonomy" id="2783549"/>
    <lineage>
        <taxon>Viruses</taxon>
        <taxon>Duplodnaviria</taxon>
        <taxon>Heunggongvirae</taxon>
        <taxon>Uroviricota</taxon>
        <taxon>Caudoviricetes</taxon>
        <taxon>Craquatrovirus</taxon>
        <taxon>Craquatrovirus PSTCR7</taxon>
    </lineage>
</organism>
<sequence length="81" mass="8999">MNNKTVTSNITLGVDMDPELKQMFSDLSAKIDKLNENIEKLNAHQINIEQCIATSSTQISTLQTVMDKALEKSCEALKSNK</sequence>
<proteinExistence type="predicted"/>
<dbReference type="Proteomes" id="UP000594422">
    <property type="component" value="Segment"/>
</dbReference>
<evidence type="ECO:0000313" key="2">
    <source>
        <dbReference type="Proteomes" id="UP000594422"/>
    </source>
</evidence>
<accession>A0A7S9SWS5</accession>
<reference evidence="1 2" key="1">
    <citation type="submission" date="2020-10" db="EMBL/GenBank/DDBJ databases">
        <title>Novel bacteriophages targeting Providencia spp. as potential agents for phage therapy.</title>
        <authorList>
            <person name="Rakov C."/>
            <person name="Alkalay-Oren S."/>
            <person name="Coppenhagen-Glazer S."/>
            <person name="Hazan R."/>
        </authorList>
    </citation>
    <scope>NUCLEOTIDE SEQUENCE [LARGE SCALE GENOMIC DNA]</scope>
</reference>
<evidence type="ECO:0000313" key="1">
    <source>
        <dbReference type="EMBL" id="QPI18508.1"/>
    </source>
</evidence>
<name>A0A7S9SWS5_9CAUD</name>
<protein>
    <submittedName>
        <fullName evidence="1">Uncharacterized protein</fullName>
    </submittedName>
</protein>
<dbReference type="EMBL" id="MW057861">
    <property type="protein sequence ID" value="QPI18508.1"/>
    <property type="molecule type" value="Genomic_DNA"/>
</dbReference>
<keyword evidence="2" id="KW-1185">Reference proteome</keyword>